<feature type="region of interest" description="Disordered" evidence="1">
    <location>
        <begin position="1"/>
        <end position="21"/>
    </location>
</feature>
<evidence type="ECO:0000313" key="2">
    <source>
        <dbReference type="EMBL" id="GMH19371.1"/>
    </source>
</evidence>
<dbReference type="EMBL" id="BSYO01000020">
    <property type="protein sequence ID" value="GMH19371.1"/>
    <property type="molecule type" value="Genomic_DNA"/>
</dbReference>
<evidence type="ECO:0000313" key="3">
    <source>
        <dbReference type="Proteomes" id="UP001279734"/>
    </source>
</evidence>
<comment type="caution">
    <text evidence="2">The sequence shown here is derived from an EMBL/GenBank/DDBJ whole genome shotgun (WGS) entry which is preliminary data.</text>
</comment>
<evidence type="ECO:0000256" key="1">
    <source>
        <dbReference type="SAM" id="MobiDB-lite"/>
    </source>
</evidence>
<gene>
    <name evidence="2" type="ORF">Nepgr_021212</name>
</gene>
<sequence>MSLVKHQTGGLSSRQGPQNGRPALLNFVVRLGELQQAISETKTGQALDCLPPDQVRPSFRSSHPSSRSSKTYSVL</sequence>
<feature type="compositionally biased region" description="Low complexity" evidence="1">
    <location>
        <begin position="56"/>
        <end position="69"/>
    </location>
</feature>
<organism evidence="2 3">
    <name type="scientific">Nepenthes gracilis</name>
    <name type="common">Slender pitcher plant</name>
    <dbReference type="NCBI Taxonomy" id="150966"/>
    <lineage>
        <taxon>Eukaryota</taxon>
        <taxon>Viridiplantae</taxon>
        <taxon>Streptophyta</taxon>
        <taxon>Embryophyta</taxon>
        <taxon>Tracheophyta</taxon>
        <taxon>Spermatophyta</taxon>
        <taxon>Magnoliopsida</taxon>
        <taxon>eudicotyledons</taxon>
        <taxon>Gunneridae</taxon>
        <taxon>Pentapetalae</taxon>
        <taxon>Caryophyllales</taxon>
        <taxon>Nepenthaceae</taxon>
        <taxon>Nepenthes</taxon>
    </lineage>
</organism>
<feature type="compositionally biased region" description="Polar residues" evidence="1">
    <location>
        <begin position="9"/>
        <end position="18"/>
    </location>
</feature>
<proteinExistence type="predicted"/>
<name>A0AAD3T0F6_NEPGR</name>
<keyword evidence="3" id="KW-1185">Reference proteome</keyword>
<feature type="region of interest" description="Disordered" evidence="1">
    <location>
        <begin position="43"/>
        <end position="75"/>
    </location>
</feature>
<protein>
    <submittedName>
        <fullName evidence="2">Uncharacterized protein</fullName>
    </submittedName>
</protein>
<accession>A0AAD3T0F6</accession>
<dbReference type="Proteomes" id="UP001279734">
    <property type="component" value="Unassembled WGS sequence"/>
</dbReference>
<dbReference type="AlphaFoldDB" id="A0AAD3T0F6"/>
<reference evidence="2" key="1">
    <citation type="submission" date="2023-05" db="EMBL/GenBank/DDBJ databases">
        <title>Nepenthes gracilis genome sequencing.</title>
        <authorList>
            <person name="Fukushima K."/>
        </authorList>
    </citation>
    <scope>NUCLEOTIDE SEQUENCE</scope>
    <source>
        <strain evidence="2">SING2019-196</strain>
    </source>
</reference>